<name>A0A4S8MFM5_DENBC</name>
<sequence>MASGPLVAEANNAAVIPGSIQRSPETSRPLNVTDALSYLDAVKIQFQDKPEVYNKFLDIMKDFKSQQIDTPGVIQRVSRLFHGNPPLIQGFNTFLPVGYRIDVSDNPMDNTITVTTPTGTTTHSTNSRAVPRDIPGFGPNLAQSFVYPGINSPSAMPSILPGTGSISRSLTPQQALVLGHGLPPPYEQPFSPGFQQNPQTAAAASFLGNLNNRNTVEKQQQEFNHAIQYLNKIKARYSDDANTYKQFLDILQTYQKEQRHLQDSQVYVQVQQLFKDAPDLLTEFKDFLPEIAGGNNIQTGPPMLPQAGGPGPTSQSWQQSEMPPGSPDRSPKKASQPLKRKKRPEKELTPVPPAKPPNRGVKKAKLTHRTEGSPTHSPFMAPGSPQPAPTHANPHASNIQAGSQIQHSHQQNLPVPIQSGTSSSEKLMFFDRAKKSLENRAIYEEFLKLLGLFSKEILDVKTLLDRAQVFLGDGDLMTEFKGLMGWDSRQENVENGPPGSIRTGPPEALSAQPVDDGQGPSYRRLPASEVRLACSGRDELCRSVLNDEWVSHPTWASEEAGFLTLKKNSFEDALHKSEEERHEYHVHLEAMSRTISILEPLAARIEEMPAEERAAFKLKADFGGPSKCIYHRIIKKVYGRDSGLEIIQALQDCPGVAVPVVISRLKQKDEEWRRAHREWGRTWREVDSKNFYKSVDHQGISFKANDKKNITAKHFVADIEAIRNQQLEDQAKDSIPVFTRGSVGFQLEYQMQDTAILHDSLKMIYTFLDRSQGQYGSLERRSVERFLRTFVPLLFMYPAAEFNAACASNHDGLSGDDDSIIADFGIENTKNGRRSAGSLQPGAQSGGVAAGDLRKKLLKTAKDKAEGRERTRGESASTGVSRAASPFGDSRHRSPLLATSLQEEEAPQDVWIRESSTTVVNSTWDRNSSRANSESERPFFANATFYTLLRLLQLLYSRLLMCKEIGQRLATKKHADLLSNPVAVELGLDDPNGPATVLAQAMEVNNDANVVYMYLMDACDKVFSGDLDQIAFEEHMRWFFGNKAYHLFTLDKLIIALVKQVQTIISDAKCQELWTLFQGAHNSDTFSNQDIIRYRREAERHVGQDDPLYRIQWVRDSESLRISLMRPEDASVDGERTAISRWREYVDTYVLKHRTEWLPGARKESAAVFLKRTRTDKRKTLSEGEMSIGISLPSYKIVYERGSEEFVIGNRDLKLEERARRRNEERKKSRWLVE</sequence>
<feature type="region of interest" description="Disordered" evidence="6">
    <location>
        <begin position="401"/>
        <end position="420"/>
    </location>
</feature>
<evidence type="ECO:0000256" key="6">
    <source>
        <dbReference type="SAM" id="MobiDB-lite"/>
    </source>
</evidence>
<dbReference type="GO" id="GO:0033698">
    <property type="term" value="C:Rpd3L complex"/>
    <property type="evidence" value="ECO:0007669"/>
    <property type="project" value="UniProtKB-ARBA"/>
</dbReference>
<organism evidence="8 9">
    <name type="scientific">Dendrothele bispora (strain CBS 962.96)</name>
    <dbReference type="NCBI Taxonomy" id="1314807"/>
    <lineage>
        <taxon>Eukaryota</taxon>
        <taxon>Fungi</taxon>
        <taxon>Dikarya</taxon>
        <taxon>Basidiomycota</taxon>
        <taxon>Agaricomycotina</taxon>
        <taxon>Agaricomycetes</taxon>
        <taxon>Agaricomycetidae</taxon>
        <taxon>Agaricales</taxon>
        <taxon>Agaricales incertae sedis</taxon>
        <taxon>Dendrothele</taxon>
    </lineage>
</organism>
<dbReference type="InterPro" id="IPR039774">
    <property type="entry name" value="Sin3-like"/>
</dbReference>
<dbReference type="Pfam" id="PF02671">
    <property type="entry name" value="PAH"/>
    <property type="match status" value="3"/>
</dbReference>
<reference evidence="8 9" key="1">
    <citation type="journal article" date="2019" name="Nat. Ecol. Evol.">
        <title>Megaphylogeny resolves global patterns of mushroom evolution.</title>
        <authorList>
            <person name="Varga T."/>
            <person name="Krizsan K."/>
            <person name="Foldi C."/>
            <person name="Dima B."/>
            <person name="Sanchez-Garcia M."/>
            <person name="Sanchez-Ramirez S."/>
            <person name="Szollosi G.J."/>
            <person name="Szarkandi J.G."/>
            <person name="Papp V."/>
            <person name="Albert L."/>
            <person name="Andreopoulos W."/>
            <person name="Angelini C."/>
            <person name="Antonin V."/>
            <person name="Barry K.W."/>
            <person name="Bougher N.L."/>
            <person name="Buchanan P."/>
            <person name="Buyck B."/>
            <person name="Bense V."/>
            <person name="Catcheside P."/>
            <person name="Chovatia M."/>
            <person name="Cooper J."/>
            <person name="Damon W."/>
            <person name="Desjardin D."/>
            <person name="Finy P."/>
            <person name="Geml J."/>
            <person name="Haridas S."/>
            <person name="Hughes K."/>
            <person name="Justo A."/>
            <person name="Karasinski D."/>
            <person name="Kautmanova I."/>
            <person name="Kiss B."/>
            <person name="Kocsube S."/>
            <person name="Kotiranta H."/>
            <person name="LaButti K.M."/>
            <person name="Lechner B.E."/>
            <person name="Liimatainen K."/>
            <person name="Lipzen A."/>
            <person name="Lukacs Z."/>
            <person name="Mihaltcheva S."/>
            <person name="Morgado L.N."/>
            <person name="Niskanen T."/>
            <person name="Noordeloos M.E."/>
            <person name="Ohm R.A."/>
            <person name="Ortiz-Santana B."/>
            <person name="Ovrebo C."/>
            <person name="Racz N."/>
            <person name="Riley R."/>
            <person name="Savchenko A."/>
            <person name="Shiryaev A."/>
            <person name="Soop K."/>
            <person name="Spirin V."/>
            <person name="Szebenyi C."/>
            <person name="Tomsovsky M."/>
            <person name="Tulloss R.E."/>
            <person name="Uehling J."/>
            <person name="Grigoriev I.V."/>
            <person name="Vagvolgyi C."/>
            <person name="Papp T."/>
            <person name="Martin F.M."/>
            <person name="Miettinen O."/>
            <person name="Hibbett D.S."/>
            <person name="Nagy L.G."/>
        </authorList>
    </citation>
    <scope>NUCLEOTIDE SEQUENCE [LARGE SCALE GENOMIC DNA]</scope>
    <source>
        <strain evidence="8 9">CBS 962.96</strain>
    </source>
</reference>
<dbReference type="SMART" id="SM00761">
    <property type="entry name" value="HDAC_interact"/>
    <property type="match status" value="1"/>
</dbReference>
<feature type="region of interest" description="Disordered" evidence="6">
    <location>
        <begin position="292"/>
        <end position="396"/>
    </location>
</feature>
<evidence type="ECO:0000256" key="3">
    <source>
        <dbReference type="ARBA" id="ARBA00022737"/>
    </source>
</evidence>
<keyword evidence="4 5" id="KW-0539">Nucleus</keyword>
<evidence type="ECO:0000256" key="1">
    <source>
        <dbReference type="ARBA" id="ARBA00004123"/>
    </source>
</evidence>
<dbReference type="FunFam" id="1.20.1160.11:FF:000001">
    <property type="entry name" value="Paired amphipathic helix protein Sin3"/>
    <property type="match status" value="1"/>
</dbReference>
<dbReference type="GO" id="GO:0000122">
    <property type="term" value="P:negative regulation of transcription by RNA polymerase II"/>
    <property type="evidence" value="ECO:0007669"/>
    <property type="project" value="TreeGrafter"/>
</dbReference>
<feature type="region of interest" description="Disordered" evidence="6">
    <location>
        <begin position="861"/>
        <end position="893"/>
    </location>
</feature>
<feature type="domain" description="Histone deacetylase interacting" evidence="7">
    <location>
        <begin position="514"/>
        <end position="615"/>
    </location>
</feature>
<dbReference type="Pfam" id="PF08295">
    <property type="entry name" value="Sin3_corepress"/>
    <property type="match status" value="1"/>
</dbReference>
<dbReference type="Gene3D" id="1.20.1160.11">
    <property type="entry name" value="Paired amphipathic helix"/>
    <property type="match status" value="3"/>
</dbReference>
<comment type="subcellular location">
    <subcellularLocation>
        <location evidence="1 5">Nucleus</location>
    </subcellularLocation>
</comment>
<dbReference type="FunFam" id="1.20.1160.11:FF:000003">
    <property type="entry name" value="Paired amphipathic helix SIN3-like protein"/>
    <property type="match status" value="1"/>
</dbReference>
<dbReference type="PANTHER" id="PTHR12346:SF0">
    <property type="entry name" value="SIN3A, ISOFORM G"/>
    <property type="match status" value="1"/>
</dbReference>
<protein>
    <recommendedName>
        <fullName evidence="7">Histone deacetylase interacting domain-containing protein</fullName>
    </recommendedName>
</protein>
<dbReference type="GO" id="GO:0003714">
    <property type="term" value="F:transcription corepressor activity"/>
    <property type="evidence" value="ECO:0007669"/>
    <property type="project" value="InterPro"/>
</dbReference>
<keyword evidence="3" id="KW-0677">Repeat</keyword>
<gene>
    <name evidence="8" type="ORF">K435DRAFT_655423</name>
</gene>
<dbReference type="CDD" id="cd22541">
    <property type="entry name" value="SP5_N"/>
    <property type="match status" value="1"/>
</dbReference>
<feature type="region of interest" description="Disordered" evidence="6">
    <location>
        <begin position="489"/>
        <end position="520"/>
    </location>
</feature>
<dbReference type="PANTHER" id="PTHR12346">
    <property type="entry name" value="SIN3B-RELATED"/>
    <property type="match status" value="1"/>
</dbReference>
<accession>A0A4S8MFM5</accession>
<keyword evidence="9" id="KW-1185">Reference proteome</keyword>
<dbReference type="Pfam" id="PF16879">
    <property type="entry name" value="Sin3a_C"/>
    <property type="match status" value="1"/>
</dbReference>
<dbReference type="Proteomes" id="UP000297245">
    <property type="component" value="Unassembled WGS sequence"/>
</dbReference>
<evidence type="ECO:0000256" key="4">
    <source>
        <dbReference type="ARBA" id="ARBA00023242"/>
    </source>
</evidence>
<dbReference type="PROSITE" id="PS51477">
    <property type="entry name" value="PAH"/>
    <property type="match status" value="2"/>
</dbReference>
<dbReference type="InterPro" id="IPR031693">
    <property type="entry name" value="Sin3_C"/>
</dbReference>
<dbReference type="OrthoDB" id="10265969at2759"/>
<dbReference type="AlphaFoldDB" id="A0A4S8MFM5"/>
<dbReference type="SUPFAM" id="SSF47762">
    <property type="entry name" value="PAH2 domain"/>
    <property type="match status" value="3"/>
</dbReference>
<feature type="compositionally biased region" description="Basic and acidic residues" evidence="6">
    <location>
        <begin position="861"/>
        <end position="873"/>
    </location>
</feature>
<dbReference type="InterPro" id="IPR036600">
    <property type="entry name" value="PAH_sf"/>
</dbReference>
<feature type="compositionally biased region" description="Polar residues" evidence="6">
    <location>
        <begin position="312"/>
        <end position="321"/>
    </location>
</feature>
<proteinExistence type="predicted"/>
<evidence type="ECO:0000259" key="7">
    <source>
        <dbReference type="SMART" id="SM00761"/>
    </source>
</evidence>
<evidence type="ECO:0000256" key="5">
    <source>
        <dbReference type="PROSITE-ProRule" id="PRU00810"/>
    </source>
</evidence>
<dbReference type="InterPro" id="IPR003822">
    <property type="entry name" value="PAH"/>
</dbReference>
<dbReference type="GO" id="GO:0010628">
    <property type="term" value="P:positive regulation of gene expression"/>
    <property type="evidence" value="ECO:0007669"/>
    <property type="project" value="UniProtKB-ARBA"/>
</dbReference>
<evidence type="ECO:0000256" key="2">
    <source>
        <dbReference type="ARBA" id="ARBA00022491"/>
    </source>
</evidence>
<evidence type="ECO:0000313" key="9">
    <source>
        <dbReference type="Proteomes" id="UP000297245"/>
    </source>
</evidence>
<dbReference type="EMBL" id="ML179090">
    <property type="protein sequence ID" value="THV01430.1"/>
    <property type="molecule type" value="Genomic_DNA"/>
</dbReference>
<dbReference type="InterPro" id="IPR013194">
    <property type="entry name" value="HDAC_interact_dom"/>
</dbReference>
<keyword evidence="2" id="KW-0678">Repressor</keyword>
<evidence type="ECO:0000313" key="8">
    <source>
        <dbReference type="EMBL" id="THV01430.1"/>
    </source>
</evidence>